<name>A0ABV0BEM7_9HYPH</name>
<feature type="transmembrane region" description="Helical" evidence="10">
    <location>
        <begin position="268"/>
        <end position="286"/>
    </location>
</feature>
<feature type="transmembrane region" description="Helical" evidence="10">
    <location>
        <begin position="28"/>
        <end position="46"/>
    </location>
</feature>
<gene>
    <name evidence="12" type="ORF">WJT86_00025</name>
</gene>
<keyword evidence="9" id="KW-0739">Sodium transport</keyword>
<feature type="transmembrane region" description="Helical" evidence="10">
    <location>
        <begin position="179"/>
        <end position="201"/>
    </location>
</feature>
<feature type="transmembrane region" description="Helical" evidence="10">
    <location>
        <begin position="52"/>
        <end position="72"/>
    </location>
</feature>
<reference evidence="12 13" key="1">
    <citation type="submission" date="2024-04" db="EMBL/GenBank/DDBJ databases">
        <title>A novel species isolated from cricket.</title>
        <authorList>
            <person name="Wang H.-C."/>
        </authorList>
    </citation>
    <scope>NUCLEOTIDE SEQUENCE [LARGE SCALE GENOMIC DNA]</scope>
    <source>
        <strain evidence="12 13">WL0021</strain>
    </source>
</reference>
<evidence type="ECO:0000256" key="2">
    <source>
        <dbReference type="ARBA" id="ARBA00022448"/>
    </source>
</evidence>
<protein>
    <submittedName>
        <fullName evidence="12">Sodium:proton antiporter</fullName>
    </submittedName>
</protein>
<dbReference type="InterPro" id="IPR006153">
    <property type="entry name" value="Cation/H_exchanger_TM"/>
</dbReference>
<keyword evidence="8 10" id="KW-0472">Membrane</keyword>
<dbReference type="PANTHER" id="PTHR10110:SF86">
    <property type="entry name" value="SODIUM_HYDROGEN EXCHANGER 7"/>
    <property type="match status" value="1"/>
</dbReference>
<comment type="subcellular location">
    <subcellularLocation>
        <location evidence="1">Cell membrane</location>
        <topology evidence="1">Multi-pass membrane protein</topology>
    </subcellularLocation>
</comment>
<feature type="transmembrane region" description="Helical" evidence="10">
    <location>
        <begin position="110"/>
        <end position="132"/>
    </location>
</feature>
<accession>A0ABV0BEM7</accession>
<organism evidence="12 13">
    <name type="scientific">Hohaiivirga grylli</name>
    <dbReference type="NCBI Taxonomy" id="3133970"/>
    <lineage>
        <taxon>Bacteria</taxon>
        <taxon>Pseudomonadati</taxon>
        <taxon>Pseudomonadota</taxon>
        <taxon>Alphaproteobacteria</taxon>
        <taxon>Hyphomicrobiales</taxon>
        <taxon>Methylobacteriaceae</taxon>
        <taxon>Hohaiivirga</taxon>
    </lineage>
</organism>
<feature type="transmembrane region" description="Helical" evidence="10">
    <location>
        <begin position="84"/>
        <end position="104"/>
    </location>
</feature>
<evidence type="ECO:0000256" key="3">
    <source>
        <dbReference type="ARBA" id="ARBA00022475"/>
    </source>
</evidence>
<dbReference type="PANTHER" id="PTHR10110">
    <property type="entry name" value="SODIUM/HYDROGEN EXCHANGER"/>
    <property type="match status" value="1"/>
</dbReference>
<dbReference type="Pfam" id="PF00999">
    <property type="entry name" value="Na_H_Exchanger"/>
    <property type="match status" value="1"/>
</dbReference>
<keyword evidence="4 10" id="KW-0812">Transmembrane</keyword>
<proteinExistence type="predicted"/>
<evidence type="ECO:0000256" key="6">
    <source>
        <dbReference type="ARBA" id="ARBA00023053"/>
    </source>
</evidence>
<keyword evidence="5 10" id="KW-1133">Transmembrane helix</keyword>
<evidence type="ECO:0000256" key="5">
    <source>
        <dbReference type="ARBA" id="ARBA00022989"/>
    </source>
</evidence>
<keyword evidence="2" id="KW-0813">Transport</keyword>
<evidence type="ECO:0000256" key="4">
    <source>
        <dbReference type="ARBA" id="ARBA00022692"/>
    </source>
</evidence>
<dbReference type="EMBL" id="JBBYXI010000001">
    <property type="protein sequence ID" value="MEN3929442.1"/>
    <property type="molecule type" value="Genomic_DNA"/>
</dbReference>
<evidence type="ECO:0000256" key="1">
    <source>
        <dbReference type="ARBA" id="ARBA00004651"/>
    </source>
</evidence>
<evidence type="ECO:0000313" key="13">
    <source>
        <dbReference type="Proteomes" id="UP001418637"/>
    </source>
</evidence>
<feature type="transmembrane region" description="Helical" evidence="10">
    <location>
        <begin position="365"/>
        <end position="384"/>
    </location>
</feature>
<evidence type="ECO:0000256" key="9">
    <source>
        <dbReference type="ARBA" id="ARBA00023201"/>
    </source>
</evidence>
<feature type="transmembrane region" description="Helical" evidence="10">
    <location>
        <begin position="298"/>
        <end position="320"/>
    </location>
</feature>
<dbReference type="Gene3D" id="6.10.140.1330">
    <property type="match status" value="1"/>
</dbReference>
<evidence type="ECO:0000313" key="12">
    <source>
        <dbReference type="EMBL" id="MEN3929442.1"/>
    </source>
</evidence>
<comment type="caution">
    <text evidence="12">The sequence shown here is derived from an EMBL/GenBank/DDBJ whole genome shotgun (WGS) entry which is preliminary data.</text>
</comment>
<sequence length="548" mass="60031">MISQILMVMIAAIALTIFAERRQIQAPLLLAAVGIVVSFVPGLPHVEVPANVLLGFVLPPLLYSAALNFSFYSFMRRLSSITNLGVALVLVTAFAGSIAVMAIIPEMSFALALLLGAVVAPPDAVSAVAIGSQLHLPRRVMTILKGESLINDAAALTLFAAAATMVTGGGHFIENPFLYFLYSTVAGIVIGIILGHVVHFIRCRLSNPTMITTLTIILPFAAYALAEEVHASGVLSVVFAGFVCGHKAPEMSLAGRLQERDVWRVFDALLEAFVFAYIGLQFSSIIENAKNEGFNLLLLMKASAALLVTVIVVRLLWIFLSDRVARLIYKTKHEKWRRDNKLYALPEPLNWRENLVLSWSGMRGVVTLAAAAGVPVVASTGVPVTGWGAVLPIAFVVAIGTLLLQGLSLPWLISKLGVNDAKDKKYFQEQLLYAHSVANKARIQALHELQQNNKTKESADVAGRMLRRAQKETQENTELSVTMNERRRNRLSNILEIIRFVLIEQRGALLDARSADDLDDEVVRRMLDDMDLEQAFIERRAERAAKGF</sequence>
<keyword evidence="7" id="KW-0406">Ion transport</keyword>
<keyword evidence="6" id="KW-0915">Sodium</keyword>
<dbReference type="RefSeq" id="WP_346335443.1">
    <property type="nucleotide sequence ID" value="NZ_JBBYXI010000001.1"/>
</dbReference>
<evidence type="ECO:0000256" key="8">
    <source>
        <dbReference type="ARBA" id="ARBA00023136"/>
    </source>
</evidence>
<feature type="transmembrane region" description="Helical" evidence="10">
    <location>
        <begin position="153"/>
        <end position="173"/>
    </location>
</feature>
<evidence type="ECO:0000256" key="10">
    <source>
        <dbReference type="SAM" id="Phobius"/>
    </source>
</evidence>
<keyword evidence="3" id="KW-1003">Cell membrane</keyword>
<dbReference type="Proteomes" id="UP001418637">
    <property type="component" value="Unassembled WGS sequence"/>
</dbReference>
<evidence type="ECO:0000259" key="11">
    <source>
        <dbReference type="Pfam" id="PF00999"/>
    </source>
</evidence>
<keyword evidence="13" id="KW-1185">Reference proteome</keyword>
<feature type="domain" description="Cation/H+ exchanger transmembrane" evidence="11">
    <location>
        <begin position="9"/>
        <end position="414"/>
    </location>
</feature>
<evidence type="ECO:0000256" key="7">
    <source>
        <dbReference type="ARBA" id="ARBA00023065"/>
    </source>
</evidence>
<dbReference type="InterPro" id="IPR018422">
    <property type="entry name" value="Cation/H_exchanger_CPA1"/>
</dbReference>
<feature type="transmembrane region" description="Helical" evidence="10">
    <location>
        <begin position="6"/>
        <end position="21"/>
    </location>
</feature>
<feature type="transmembrane region" description="Helical" evidence="10">
    <location>
        <begin position="390"/>
        <end position="413"/>
    </location>
</feature>